<evidence type="ECO:0000313" key="2">
    <source>
        <dbReference type="Proteomes" id="UP000557307"/>
    </source>
</evidence>
<organism evidence="1 2">
    <name type="scientific">Rhabdobacter roseus</name>
    <dbReference type="NCBI Taxonomy" id="1655419"/>
    <lineage>
        <taxon>Bacteria</taxon>
        <taxon>Pseudomonadati</taxon>
        <taxon>Bacteroidota</taxon>
        <taxon>Cytophagia</taxon>
        <taxon>Cytophagales</taxon>
        <taxon>Cytophagaceae</taxon>
        <taxon>Rhabdobacter</taxon>
    </lineage>
</organism>
<keyword evidence="2" id="KW-1185">Reference proteome</keyword>
<accession>A0A840U035</accession>
<protein>
    <submittedName>
        <fullName evidence="1">Uncharacterized protein</fullName>
    </submittedName>
</protein>
<evidence type="ECO:0000313" key="1">
    <source>
        <dbReference type="EMBL" id="MBB5285768.1"/>
    </source>
</evidence>
<dbReference type="EMBL" id="JACHGF010000007">
    <property type="protein sequence ID" value="MBB5285768.1"/>
    <property type="molecule type" value="Genomic_DNA"/>
</dbReference>
<dbReference type="AlphaFoldDB" id="A0A840U035"/>
<gene>
    <name evidence="1" type="ORF">HNQ92_003928</name>
</gene>
<dbReference type="Proteomes" id="UP000557307">
    <property type="component" value="Unassembled WGS sequence"/>
</dbReference>
<dbReference type="RefSeq" id="WP_184176265.1">
    <property type="nucleotide sequence ID" value="NZ_JACHGF010000007.1"/>
</dbReference>
<name>A0A840U035_9BACT</name>
<proteinExistence type="predicted"/>
<reference evidence="1 2" key="1">
    <citation type="submission" date="2020-08" db="EMBL/GenBank/DDBJ databases">
        <title>Genomic Encyclopedia of Type Strains, Phase IV (KMG-IV): sequencing the most valuable type-strain genomes for metagenomic binning, comparative biology and taxonomic classification.</title>
        <authorList>
            <person name="Goeker M."/>
        </authorList>
    </citation>
    <scope>NUCLEOTIDE SEQUENCE [LARGE SCALE GENOMIC DNA]</scope>
    <source>
        <strain evidence="1 2">DSM 105074</strain>
    </source>
</reference>
<comment type="caution">
    <text evidence="1">The sequence shown here is derived from an EMBL/GenBank/DDBJ whole genome shotgun (WGS) entry which is preliminary data.</text>
</comment>
<sequence length="102" mass="11667">MKKILYTLLACTLLVVSCTRSELEEPLENNWGCIERIRISVTDHSIDPAAVRVANALLAANNIDHSNLRYYQFLDDSVQTYYPPYAKFDNKIVKAEQYLNGL</sequence>
<dbReference type="PROSITE" id="PS51257">
    <property type="entry name" value="PROKAR_LIPOPROTEIN"/>
    <property type="match status" value="1"/>
</dbReference>